<dbReference type="EMBL" id="HF935291">
    <property type="protein sequence ID" value="CCX06502.1"/>
    <property type="molecule type" value="Genomic_DNA"/>
</dbReference>
<keyword evidence="3" id="KW-1185">Reference proteome</keyword>
<evidence type="ECO:0000313" key="2">
    <source>
        <dbReference type="EMBL" id="CCX06502.1"/>
    </source>
</evidence>
<reference evidence="2 3" key="1">
    <citation type="journal article" date="2013" name="PLoS Genet.">
        <title>The genome and development-dependent transcriptomes of Pyronema confluens: a window into fungal evolution.</title>
        <authorList>
            <person name="Traeger S."/>
            <person name="Altegoer F."/>
            <person name="Freitag M."/>
            <person name="Gabaldon T."/>
            <person name="Kempken F."/>
            <person name="Kumar A."/>
            <person name="Marcet-Houben M."/>
            <person name="Poggeler S."/>
            <person name="Stajich J.E."/>
            <person name="Nowrousian M."/>
        </authorList>
    </citation>
    <scope>NUCLEOTIDE SEQUENCE [LARGE SCALE GENOMIC DNA]</scope>
    <source>
        <strain evidence="3">CBS 100304</strain>
        <tissue evidence="2">Vegetative mycelium</tissue>
    </source>
</reference>
<feature type="region of interest" description="Disordered" evidence="1">
    <location>
        <begin position="163"/>
        <end position="192"/>
    </location>
</feature>
<dbReference type="PANTHER" id="PTHR12069:SF0">
    <property type="entry name" value="DNA-DIRECTED RNA POLYMERASE III SUBUNIT RPC5"/>
    <property type="match status" value="1"/>
</dbReference>
<dbReference type="Pfam" id="PF04801">
    <property type="entry name" value="RPC5"/>
    <property type="match status" value="1"/>
</dbReference>
<evidence type="ECO:0000313" key="3">
    <source>
        <dbReference type="Proteomes" id="UP000018144"/>
    </source>
</evidence>
<dbReference type="AlphaFoldDB" id="U4KX15"/>
<evidence type="ECO:0000256" key="1">
    <source>
        <dbReference type="SAM" id="MobiDB-lite"/>
    </source>
</evidence>
<accession>U4KX15</accession>
<dbReference type="OMA" id="QHPNRTD"/>
<dbReference type="GO" id="GO:0005666">
    <property type="term" value="C:RNA polymerase III complex"/>
    <property type="evidence" value="ECO:0007669"/>
    <property type="project" value="TreeGrafter"/>
</dbReference>
<dbReference type="InterPro" id="IPR006886">
    <property type="entry name" value="RNA_pol_III_Rpc5"/>
</dbReference>
<organism evidence="2 3">
    <name type="scientific">Pyronema omphalodes (strain CBS 100304)</name>
    <name type="common">Pyronema confluens</name>
    <dbReference type="NCBI Taxonomy" id="1076935"/>
    <lineage>
        <taxon>Eukaryota</taxon>
        <taxon>Fungi</taxon>
        <taxon>Dikarya</taxon>
        <taxon>Ascomycota</taxon>
        <taxon>Pezizomycotina</taxon>
        <taxon>Pezizomycetes</taxon>
        <taxon>Pezizales</taxon>
        <taxon>Pyronemataceae</taxon>
        <taxon>Pyronema</taxon>
    </lineage>
</organism>
<feature type="compositionally biased region" description="Acidic residues" evidence="1">
    <location>
        <begin position="61"/>
        <end position="78"/>
    </location>
</feature>
<feature type="region of interest" description="Disordered" evidence="1">
    <location>
        <begin position="255"/>
        <end position="276"/>
    </location>
</feature>
<proteinExistence type="predicted"/>
<dbReference type="GO" id="GO:0042797">
    <property type="term" value="P:tRNA transcription by RNA polymerase III"/>
    <property type="evidence" value="ECO:0007669"/>
    <property type="project" value="TreeGrafter"/>
</dbReference>
<name>U4KX15_PYROM</name>
<dbReference type="STRING" id="1076935.U4KX15"/>
<feature type="region of interest" description="Disordered" evidence="1">
    <location>
        <begin position="1"/>
        <end position="78"/>
    </location>
</feature>
<dbReference type="eggNOG" id="KOG2354">
    <property type="taxonomic scope" value="Eukaryota"/>
</dbReference>
<gene>
    <name evidence="2" type="ORF">PCON_06089</name>
</gene>
<feature type="compositionally biased region" description="Low complexity" evidence="1">
    <location>
        <begin position="8"/>
        <end position="34"/>
    </location>
</feature>
<dbReference type="OrthoDB" id="340681at2759"/>
<keyword evidence="2" id="KW-0804">Transcription</keyword>
<dbReference type="Proteomes" id="UP000018144">
    <property type="component" value="Unassembled WGS sequence"/>
</dbReference>
<sequence length="362" mass="40518">MPPKPRATRAARAAPAADVAEATPAPTTTILASPVDKPHFQPAPADYSSGEDRVPQGAEYSESEPSEEEDGGYDSEEDPVVKEYDIYMTSELASSLYLFQYPVRAVNKPYTKAQHSCPVDARLKSKAGLIEVDVPVNTAQNFDQEKGKVWGDALHQQVKAKEGGIAGKAAMGSKAGGKRRKVKDESDDEEETDTMLMDFQEALKKGRVFNKQTLGSKIQSDEARYMVGVFRDDQLHLTPLHHTLQLRPHFHHVDAQTSAEKNLSRSLREEDEPQKPVAAKAVHMTVNQETTQMTSTMKALRAEEEETWKKLHWIDQEDGEAWDQYELLCLKDTEAADKLRCSTTKAEYMDWLSGARIRNKNK</sequence>
<dbReference type="PANTHER" id="PTHR12069">
    <property type="entry name" value="DNA-DIRECTED RNA POLYMERASES III 80 KDA POLYPEPTIDE RNA POLYMERASE III SUBUNIT 5"/>
    <property type="match status" value="1"/>
</dbReference>
<protein>
    <submittedName>
        <fullName evidence="2">Similar to DNA-directed RNA polymerase III subunit rpc5 acc. no. O74883</fullName>
    </submittedName>
</protein>
<keyword evidence="2" id="KW-0240">DNA-directed RNA polymerase</keyword>